<name>A0A2A4HXM0_9SPHN</name>
<dbReference type="PANTHER" id="PTHR33121:SF70">
    <property type="entry name" value="SIGNALING PROTEIN YKOW"/>
    <property type="match status" value="1"/>
</dbReference>
<protein>
    <recommendedName>
        <fullName evidence="3">EAL domain-containing protein</fullName>
    </recommendedName>
</protein>
<dbReference type="Pfam" id="PF00563">
    <property type="entry name" value="EAL"/>
    <property type="match status" value="1"/>
</dbReference>
<dbReference type="Proteomes" id="UP000218784">
    <property type="component" value="Unassembled WGS sequence"/>
</dbReference>
<evidence type="ECO:0000256" key="2">
    <source>
        <dbReference type="SAM" id="MobiDB-lite"/>
    </source>
</evidence>
<dbReference type="Gene3D" id="3.20.20.450">
    <property type="entry name" value="EAL domain"/>
    <property type="match status" value="1"/>
</dbReference>
<reference evidence="4 5" key="1">
    <citation type="submission" date="2017-09" db="EMBL/GenBank/DDBJ databases">
        <title>Sphingomonas ginsenosidimutans KACC 14949, whole genome shotgun sequence.</title>
        <authorList>
            <person name="Feng G."/>
            <person name="Zhu H."/>
        </authorList>
    </citation>
    <scope>NUCLEOTIDE SEQUENCE [LARGE SCALE GENOMIC DNA]</scope>
    <source>
        <strain evidence="4 5">KACC 14949</strain>
    </source>
</reference>
<dbReference type="PROSITE" id="PS50883">
    <property type="entry name" value="EAL"/>
    <property type="match status" value="1"/>
</dbReference>
<dbReference type="GO" id="GO:0071111">
    <property type="term" value="F:cyclic-guanylate-specific phosphodiesterase activity"/>
    <property type="evidence" value="ECO:0007669"/>
    <property type="project" value="InterPro"/>
</dbReference>
<proteinExistence type="predicted"/>
<dbReference type="AlphaFoldDB" id="A0A2A4HXM0"/>
<keyword evidence="5" id="KW-1185">Reference proteome</keyword>
<evidence type="ECO:0000313" key="5">
    <source>
        <dbReference type="Proteomes" id="UP000218784"/>
    </source>
</evidence>
<dbReference type="CDD" id="cd01948">
    <property type="entry name" value="EAL"/>
    <property type="match status" value="1"/>
</dbReference>
<dbReference type="SMART" id="SM00052">
    <property type="entry name" value="EAL"/>
    <property type="match status" value="1"/>
</dbReference>
<dbReference type="InterPro" id="IPR001633">
    <property type="entry name" value="EAL_dom"/>
</dbReference>
<evidence type="ECO:0000259" key="3">
    <source>
        <dbReference type="PROSITE" id="PS50883"/>
    </source>
</evidence>
<dbReference type="InterPro" id="IPR035919">
    <property type="entry name" value="EAL_sf"/>
</dbReference>
<dbReference type="PANTHER" id="PTHR33121">
    <property type="entry name" value="CYCLIC DI-GMP PHOSPHODIESTERASE PDEF"/>
    <property type="match status" value="1"/>
</dbReference>
<dbReference type="InterPro" id="IPR029787">
    <property type="entry name" value="Nucleotide_cyclase"/>
</dbReference>
<accession>A0A2A4HXM0</accession>
<gene>
    <name evidence="4" type="ORF">COA17_11430</name>
</gene>
<dbReference type="SUPFAM" id="SSF141868">
    <property type="entry name" value="EAL domain-like"/>
    <property type="match status" value="1"/>
</dbReference>
<evidence type="ECO:0000313" key="4">
    <source>
        <dbReference type="EMBL" id="PCG08753.1"/>
    </source>
</evidence>
<dbReference type="SUPFAM" id="SSF55073">
    <property type="entry name" value="Nucleotide cyclase"/>
    <property type="match status" value="1"/>
</dbReference>
<feature type="coiled-coil region" evidence="1">
    <location>
        <begin position="123"/>
        <end position="150"/>
    </location>
</feature>
<sequence length="430" mass="46799">MASPHRLIPPASPAGPPAGSAREGGVPHVKILAEIENFAALRRSVGVARSRALATDLADRIAALLPGSAACAIAPATIEIDAHGTEADVVGAVTRAMAAPMLVGDDWCHIDSSFGVAIAAAGVDDEMALIERAEQSLAQARRRRSEQDRDDAEQASITALAQELDHALERDELLLMYQPKVHARRHDISSVEALVRWQHPERGMVMPSDFIAAAEEVQRIDGLTIWTIRRALRDQMTLRAAGYDLRIFINISGQLLSDAHFVETVCAIVEANPDAKLGFEVTETSVIRDPECAIANLNRFDAIGVRISIDDYGAGLSSLAYLKQLPARELKIDKLFITHLTSSNRDPLIVRSTIDLAHALDMEVVAEGVETGATLALLTVMGCDTVQGFFISRPIVLDALIDFLRHDDTQRATRESRVSVKRLANSWKRH</sequence>
<comment type="caution">
    <text evidence="4">The sequence shown here is derived from an EMBL/GenBank/DDBJ whole genome shotgun (WGS) entry which is preliminary data.</text>
</comment>
<feature type="region of interest" description="Disordered" evidence="2">
    <location>
        <begin position="1"/>
        <end position="23"/>
    </location>
</feature>
<dbReference type="EMBL" id="NWVD01000004">
    <property type="protein sequence ID" value="PCG08753.1"/>
    <property type="molecule type" value="Genomic_DNA"/>
</dbReference>
<organism evidence="4 5">
    <name type="scientific">Sphingomonas ginsenosidimutans</name>
    <dbReference type="NCBI Taxonomy" id="862134"/>
    <lineage>
        <taxon>Bacteria</taxon>
        <taxon>Pseudomonadati</taxon>
        <taxon>Pseudomonadota</taxon>
        <taxon>Alphaproteobacteria</taxon>
        <taxon>Sphingomonadales</taxon>
        <taxon>Sphingomonadaceae</taxon>
        <taxon>Sphingomonas</taxon>
    </lineage>
</organism>
<feature type="domain" description="EAL" evidence="3">
    <location>
        <begin position="157"/>
        <end position="408"/>
    </location>
</feature>
<dbReference type="InterPro" id="IPR050706">
    <property type="entry name" value="Cyclic-di-GMP_PDE-like"/>
</dbReference>
<evidence type="ECO:0000256" key="1">
    <source>
        <dbReference type="SAM" id="Coils"/>
    </source>
</evidence>
<keyword evidence="1" id="KW-0175">Coiled coil</keyword>